<accession>A0A368UMQ0</accession>
<feature type="signal peptide" evidence="1">
    <location>
        <begin position="1"/>
        <end position="20"/>
    </location>
</feature>
<reference evidence="2 3" key="1">
    <citation type="submission" date="2018-07" db="EMBL/GenBank/DDBJ databases">
        <title>Freshwater and sediment microbial communities from various areas in North America, analyzing microbe dynamics in response to fracking.</title>
        <authorList>
            <person name="Lamendella R."/>
        </authorList>
    </citation>
    <scope>NUCLEOTIDE SEQUENCE [LARGE SCALE GENOMIC DNA]</scope>
    <source>
        <strain evidence="2 3">160A</strain>
    </source>
</reference>
<dbReference type="PROSITE" id="PS51257">
    <property type="entry name" value="PROKAR_LIPOPROTEIN"/>
    <property type="match status" value="1"/>
</dbReference>
<feature type="chain" id="PRO_5016835838" evidence="1">
    <location>
        <begin position="21"/>
        <end position="362"/>
    </location>
</feature>
<dbReference type="AlphaFoldDB" id="A0A368UMQ0"/>
<dbReference type="Pfam" id="PF16115">
    <property type="entry name" value="DUF4831"/>
    <property type="match status" value="1"/>
</dbReference>
<organism evidence="2 3">
    <name type="scientific">Marinilabilia salmonicolor</name>
    <dbReference type="NCBI Taxonomy" id="989"/>
    <lineage>
        <taxon>Bacteria</taxon>
        <taxon>Pseudomonadati</taxon>
        <taxon>Bacteroidota</taxon>
        <taxon>Bacteroidia</taxon>
        <taxon>Marinilabiliales</taxon>
        <taxon>Marinilabiliaceae</taxon>
        <taxon>Marinilabilia</taxon>
    </lineage>
</organism>
<gene>
    <name evidence="2" type="ORF">DFO77_1397</name>
</gene>
<proteinExistence type="predicted"/>
<name>A0A368UMQ0_9BACT</name>
<dbReference type="RefSeq" id="WP_181872130.1">
    <property type="nucleotide sequence ID" value="NZ_QPIZ01000039.1"/>
</dbReference>
<evidence type="ECO:0000256" key="1">
    <source>
        <dbReference type="SAM" id="SignalP"/>
    </source>
</evidence>
<protein>
    <submittedName>
        <fullName evidence="2">Uncharacterized protein DUF4831</fullName>
    </submittedName>
</protein>
<dbReference type="InterPro" id="IPR032265">
    <property type="entry name" value="DUF4831"/>
</dbReference>
<keyword evidence="1" id="KW-0732">Signal</keyword>
<evidence type="ECO:0000313" key="3">
    <source>
        <dbReference type="Proteomes" id="UP000252733"/>
    </source>
</evidence>
<evidence type="ECO:0000313" key="2">
    <source>
        <dbReference type="EMBL" id="RCW27005.1"/>
    </source>
</evidence>
<dbReference type="Proteomes" id="UP000252733">
    <property type="component" value="Unassembled WGS sequence"/>
</dbReference>
<keyword evidence="3" id="KW-1185">Reference proteome</keyword>
<sequence length="362" mass="40214">MKKITNLSILVLIFFLGACSAPRVVSKADFSDASTTASSGKLIYHLPTTVVNIKVTAQKVTEKRGPYYRYSERYLNLSDIITEDREYWEITEAVIFTSGNPDPEKSFSIAAQGIPAGAAVNLTPDGTLLGFNSSFDKGFHKTSEPTNDSSKKVDEINFNDIPFTEEQLIKTSSAATAEEVAAAIYDIRETRRRLLEGDVKNLPPDEGSYRRILEGLDRMEEQYLSLFKGKKQTQTTIKTFTFTPDITTSANQVLFRFSGQKGFTQIDDMTGTPVYIEVVNHEATENNKIQVNPKERTGMIYCKPGKATVKVIDRTKLLTEENVLLGQFGSLHTMPPSLLDNPNTSVQMDPATGAILNIRVQE</sequence>
<dbReference type="EMBL" id="QPIZ01000039">
    <property type="protein sequence ID" value="RCW27005.1"/>
    <property type="molecule type" value="Genomic_DNA"/>
</dbReference>
<comment type="caution">
    <text evidence="2">The sequence shown here is derived from an EMBL/GenBank/DDBJ whole genome shotgun (WGS) entry which is preliminary data.</text>
</comment>